<evidence type="ECO:0000313" key="4">
    <source>
        <dbReference type="Proteomes" id="UP000320653"/>
    </source>
</evidence>
<protein>
    <submittedName>
        <fullName evidence="3">Membrane-associated phospholipid phosphatase</fullName>
    </submittedName>
</protein>
<sequence length="330" mass="36345">MNRMIEALTRRRKRCKAANFSICRVWPWALVLVNLIVLAVFLLDAPVASYARKNALLLKPIGSTITDFGDSGWIIVTTLVICIEAIVAYRLSPTLRGRFQAAFVGHMAAYVFVCVVFSGLIANLLKRLIGRARPTLYDDFGILGFKTLAGSSRFESFPSGHATTVGAFMMAMALIAPPYRLLFLVMGLWLGFSRVIVGAHYPSDVIAGLALGAWFSLFTAILFARHGLLFAQGQDGWPVLRRAVPLSLLPPDLDYQKGRLPNGTLLSFVQSKSKSPALEAPGSDMIAAVRKTAIRYWRQSALISRSFVSGRKIRPITRVIVAKTIGYQRP</sequence>
<dbReference type="EMBL" id="VIWP01000013">
    <property type="protein sequence ID" value="TWF46589.1"/>
    <property type="molecule type" value="Genomic_DNA"/>
</dbReference>
<evidence type="ECO:0000259" key="2">
    <source>
        <dbReference type="SMART" id="SM00014"/>
    </source>
</evidence>
<keyword evidence="4" id="KW-1185">Reference proteome</keyword>
<dbReference type="SUPFAM" id="SSF48317">
    <property type="entry name" value="Acid phosphatase/Vanadium-dependent haloperoxidase"/>
    <property type="match status" value="1"/>
</dbReference>
<dbReference type="Proteomes" id="UP000320653">
    <property type="component" value="Unassembled WGS sequence"/>
</dbReference>
<dbReference type="Gene3D" id="1.20.144.10">
    <property type="entry name" value="Phosphatidic acid phosphatase type 2/haloperoxidase"/>
    <property type="match status" value="2"/>
</dbReference>
<evidence type="ECO:0000256" key="1">
    <source>
        <dbReference type="SAM" id="Phobius"/>
    </source>
</evidence>
<gene>
    <name evidence="3" type="ORF">FHW37_11335</name>
</gene>
<reference evidence="3 4" key="1">
    <citation type="submission" date="2019-06" db="EMBL/GenBank/DDBJ databases">
        <title>Sorghum-associated microbial communities from plants grown in Nebraska, USA.</title>
        <authorList>
            <person name="Schachtman D."/>
        </authorList>
    </citation>
    <scope>NUCLEOTIDE SEQUENCE [LARGE SCALE GENOMIC DNA]</scope>
    <source>
        <strain evidence="3 4">1225</strain>
    </source>
</reference>
<accession>A0A561Q8A0</accession>
<dbReference type="InterPro" id="IPR000326">
    <property type="entry name" value="PAP2/HPO"/>
</dbReference>
<dbReference type="RefSeq" id="WP_145642857.1">
    <property type="nucleotide sequence ID" value="NZ_VIWP01000013.1"/>
</dbReference>
<comment type="caution">
    <text evidence="3">The sequence shown here is derived from an EMBL/GenBank/DDBJ whole genome shotgun (WGS) entry which is preliminary data.</text>
</comment>
<dbReference type="SMART" id="SM00014">
    <property type="entry name" value="acidPPc"/>
    <property type="match status" value="1"/>
</dbReference>
<evidence type="ECO:0000313" key="3">
    <source>
        <dbReference type="EMBL" id="TWF46589.1"/>
    </source>
</evidence>
<name>A0A561Q8A0_9HYPH</name>
<feature type="transmembrane region" description="Helical" evidence="1">
    <location>
        <begin position="72"/>
        <end position="91"/>
    </location>
</feature>
<keyword evidence="1" id="KW-0812">Transmembrane</keyword>
<dbReference type="AlphaFoldDB" id="A0A561Q8A0"/>
<feature type="transmembrane region" description="Helical" evidence="1">
    <location>
        <begin position="181"/>
        <end position="199"/>
    </location>
</feature>
<feature type="transmembrane region" description="Helical" evidence="1">
    <location>
        <begin position="21"/>
        <end position="43"/>
    </location>
</feature>
<dbReference type="PANTHER" id="PTHR14969">
    <property type="entry name" value="SPHINGOSINE-1-PHOSPHATE PHOSPHOHYDROLASE"/>
    <property type="match status" value="1"/>
</dbReference>
<feature type="transmembrane region" description="Helical" evidence="1">
    <location>
        <begin position="103"/>
        <end position="125"/>
    </location>
</feature>
<keyword evidence="1" id="KW-1133">Transmembrane helix</keyword>
<dbReference type="PANTHER" id="PTHR14969:SF13">
    <property type="entry name" value="AT30094P"/>
    <property type="match status" value="1"/>
</dbReference>
<dbReference type="Pfam" id="PF01569">
    <property type="entry name" value="PAP2"/>
    <property type="match status" value="1"/>
</dbReference>
<dbReference type="InterPro" id="IPR036938">
    <property type="entry name" value="PAP2/HPO_sf"/>
</dbReference>
<organism evidence="3 4">
    <name type="scientific">Neorhizobium alkalisoli</name>
    <dbReference type="NCBI Taxonomy" id="528178"/>
    <lineage>
        <taxon>Bacteria</taxon>
        <taxon>Pseudomonadati</taxon>
        <taxon>Pseudomonadota</taxon>
        <taxon>Alphaproteobacteria</taxon>
        <taxon>Hyphomicrobiales</taxon>
        <taxon>Rhizobiaceae</taxon>
        <taxon>Rhizobium/Agrobacterium group</taxon>
        <taxon>Neorhizobium</taxon>
    </lineage>
</organism>
<proteinExistence type="predicted"/>
<keyword evidence="1" id="KW-0472">Membrane</keyword>
<feature type="transmembrane region" description="Helical" evidence="1">
    <location>
        <begin position="205"/>
        <end position="224"/>
    </location>
</feature>
<dbReference type="CDD" id="cd03389">
    <property type="entry name" value="PAP2_lipid_A_1_phosphatase"/>
    <property type="match status" value="1"/>
</dbReference>
<dbReference type="OrthoDB" id="9780507at2"/>
<feature type="domain" description="Phosphatidic acid phosphatase type 2/haloperoxidase" evidence="2">
    <location>
        <begin position="104"/>
        <end position="220"/>
    </location>
</feature>